<evidence type="ECO:0000313" key="4">
    <source>
        <dbReference type="Proteomes" id="UP000439965"/>
    </source>
</evidence>
<reference evidence="3 4" key="1">
    <citation type="submission" date="2019-04" db="EMBL/GenBank/DDBJ databases">
        <title>Step-wise assembly of the neonatal virome modulated by breast feeding.</title>
        <authorList>
            <person name="Liang G."/>
            <person name="Bushman F."/>
        </authorList>
    </citation>
    <scope>NUCLEOTIDE SEQUENCE [LARGE SCALE GENOMIC DNA]</scope>
    <source>
        <strain evidence="3 4">E3404</strain>
    </source>
</reference>
<feature type="signal peptide" evidence="2">
    <location>
        <begin position="1"/>
        <end position="21"/>
    </location>
</feature>
<dbReference type="AlphaFoldDB" id="A0A6I4XEZ4"/>
<protein>
    <submittedName>
        <fullName evidence="3">DUF4352 domain-containing protein</fullName>
    </submittedName>
</protein>
<feature type="region of interest" description="Disordered" evidence="1">
    <location>
        <begin position="30"/>
        <end position="60"/>
    </location>
</feature>
<name>A0A6I4XEZ4_ENTGA</name>
<accession>A0A6I4XEZ4</accession>
<dbReference type="RefSeq" id="WP_041119651.1">
    <property type="nucleotide sequence ID" value="NZ_CAAKOE010000080.1"/>
</dbReference>
<feature type="chain" id="PRO_5026348614" evidence="2">
    <location>
        <begin position="22"/>
        <end position="205"/>
    </location>
</feature>
<keyword evidence="2" id="KW-0732">Signal</keyword>
<dbReference type="Proteomes" id="UP000439965">
    <property type="component" value="Unassembled WGS sequence"/>
</dbReference>
<gene>
    <name evidence="3" type="ORF">GTI89_08840</name>
</gene>
<feature type="compositionally biased region" description="Low complexity" evidence="1">
    <location>
        <begin position="42"/>
        <end position="60"/>
    </location>
</feature>
<evidence type="ECO:0000313" key="3">
    <source>
        <dbReference type="EMBL" id="MXS26163.1"/>
    </source>
</evidence>
<organism evidence="3 4">
    <name type="scientific">Enterococcus gallinarum</name>
    <dbReference type="NCBI Taxonomy" id="1353"/>
    <lineage>
        <taxon>Bacteria</taxon>
        <taxon>Bacillati</taxon>
        <taxon>Bacillota</taxon>
        <taxon>Bacilli</taxon>
        <taxon>Lactobacillales</taxon>
        <taxon>Enterococcaceae</taxon>
        <taxon>Enterococcus</taxon>
    </lineage>
</organism>
<dbReference type="PROSITE" id="PS51257">
    <property type="entry name" value="PROKAR_LIPOPROTEIN"/>
    <property type="match status" value="1"/>
</dbReference>
<proteinExistence type="predicted"/>
<feature type="compositionally biased region" description="Polar residues" evidence="1">
    <location>
        <begin position="30"/>
        <end position="41"/>
    </location>
</feature>
<comment type="caution">
    <text evidence="3">The sequence shown here is derived from an EMBL/GenBank/DDBJ whole genome shotgun (WGS) entry which is preliminary data.</text>
</comment>
<evidence type="ECO:0000256" key="2">
    <source>
        <dbReference type="SAM" id="SignalP"/>
    </source>
</evidence>
<sequence>MKKVYLGVFIGINLLFLSACSSPEDKKTVTQGSATAQTESIVESSAENTTESSTVESNSATVDRAEYSANFSEDWNGLTTNINKVVIVELSDDEIEMQGLENKYAVQVYFEITNNSDMDFDTYPDQATMVVEGQQIEAEMFLSDSIGGEILSGVTKEGIVTFSVPKIEDVSNVSNIRLKWSASYDTENYDEDNYKDFDVTFDLTK</sequence>
<dbReference type="EMBL" id="WVTI01000006">
    <property type="protein sequence ID" value="MXS26163.1"/>
    <property type="molecule type" value="Genomic_DNA"/>
</dbReference>
<evidence type="ECO:0000256" key="1">
    <source>
        <dbReference type="SAM" id="MobiDB-lite"/>
    </source>
</evidence>